<protein>
    <submittedName>
        <fullName evidence="3">Uncharacterized protein</fullName>
    </submittedName>
</protein>
<evidence type="ECO:0000313" key="4">
    <source>
        <dbReference type="Proteomes" id="UP000799428"/>
    </source>
</evidence>
<feature type="compositionally biased region" description="Polar residues" evidence="2">
    <location>
        <begin position="323"/>
        <end position="332"/>
    </location>
</feature>
<feature type="region of interest" description="Disordered" evidence="2">
    <location>
        <begin position="438"/>
        <end position="465"/>
    </location>
</feature>
<evidence type="ECO:0000256" key="2">
    <source>
        <dbReference type="SAM" id="MobiDB-lite"/>
    </source>
</evidence>
<name>A0A6G1KN95_9PLEO</name>
<proteinExistence type="predicted"/>
<dbReference type="OrthoDB" id="3801250at2759"/>
<keyword evidence="4" id="KW-1185">Reference proteome</keyword>
<feature type="compositionally biased region" description="Polar residues" evidence="2">
    <location>
        <begin position="616"/>
        <end position="631"/>
    </location>
</feature>
<reference evidence="3" key="1">
    <citation type="journal article" date="2020" name="Stud. Mycol.">
        <title>101 Dothideomycetes genomes: a test case for predicting lifestyles and emergence of pathogens.</title>
        <authorList>
            <person name="Haridas S."/>
            <person name="Albert R."/>
            <person name="Binder M."/>
            <person name="Bloem J."/>
            <person name="Labutti K."/>
            <person name="Salamov A."/>
            <person name="Andreopoulos B."/>
            <person name="Baker S."/>
            <person name="Barry K."/>
            <person name="Bills G."/>
            <person name="Bluhm B."/>
            <person name="Cannon C."/>
            <person name="Castanera R."/>
            <person name="Culley D."/>
            <person name="Daum C."/>
            <person name="Ezra D."/>
            <person name="Gonzalez J."/>
            <person name="Henrissat B."/>
            <person name="Kuo A."/>
            <person name="Liang C."/>
            <person name="Lipzen A."/>
            <person name="Lutzoni F."/>
            <person name="Magnuson J."/>
            <person name="Mondo S."/>
            <person name="Nolan M."/>
            <person name="Ohm R."/>
            <person name="Pangilinan J."/>
            <person name="Park H.-J."/>
            <person name="Ramirez L."/>
            <person name="Alfaro M."/>
            <person name="Sun H."/>
            <person name="Tritt A."/>
            <person name="Yoshinaga Y."/>
            <person name="Zwiers L.-H."/>
            <person name="Turgeon B."/>
            <person name="Goodwin S."/>
            <person name="Spatafora J."/>
            <person name="Crous P."/>
            <person name="Grigoriev I."/>
        </authorList>
    </citation>
    <scope>NUCLEOTIDE SEQUENCE</scope>
    <source>
        <strain evidence="3">CBS 279.74</strain>
    </source>
</reference>
<sequence>MPDVQTHTVLSSSLIEGPECHRHAITSHSLPAPNISHGFPRVDIRQMSICSLPQNDHCTMPPPPPPPPFRTQYMAGYPDSECELRYMPVDYDMFLATLPPPPPPEPYTISPSSLKPPLNPDGPVSRAILNQRHLEEIQREEDQIRDIRDEYFGSRFSLKGLRKKVRDLRRELGSKEGIAISSLRNFVQGEGAQPLLDFEKQYAEVVELRDRLGSLEGKYEEEEERYDQLEWTYTRKEADYVARLTGQEKGPSTESRNVKAEDLALWALGPPESHDLSVDFEYDCPHSLNSSDFDEELSPETPKSLSQPFERQAIERAFETRFPRTSSKTGSHIQAPDKSCSPQSRARSDTDTSESRRAWTATRKRIDAWILDSLSCSSRQRLILRKVLSQEGLDDETWWNSVITSWSSECSSTPPEGTSDEEDVLSCAMVLSPIAPEPVSVSNGQAITERPEERPEVRSDVDSVAKTNSTSDATIAFSVPSTKAPCGVVLQHPTRPLSNDHEFDFRDIKETRKGSILSPAPLATQVKIPELVSPSRLPKCHDTFPTSYAENHPIKYCDHSKAMDNVVSLFEKHNAQHSEIKWADWSKARSVKHRSNPETTHLTPLPAGTRPRWKENQQLGSSRSVTRSTNIQCRTL</sequence>
<feature type="coiled-coil region" evidence="1">
    <location>
        <begin position="205"/>
        <end position="239"/>
    </location>
</feature>
<keyword evidence="1" id="KW-0175">Coiled coil</keyword>
<feature type="region of interest" description="Disordered" evidence="2">
    <location>
        <begin position="318"/>
        <end position="358"/>
    </location>
</feature>
<organism evidence="3 4">
    <name type="scientific">Pleomassaria siparia CBS 279.74</name>
    <dbReference type="NCBI Taxonomy" id="1314801"/>
    <lineage>
        <taxon>Eukaryota</taxon>
        <taxon>Fungi</taxon>
        <taxon>Dikarya</taxon>
        <taxon>Ascomycota</taxon>
        <taxon>Pezizomycotina</taxon>
        <taxon>Dothideomycetes</taxon>
        <taxon>Pleosporomycetidae</taxon>
        <taxon>Pleosporales</taxon>
        <taxon>Pleomassariaceae</taxon>
        <taxon>Pleomassaria</taxon>
    </lineage>
</organism>
<feature type="region of interest" description="Disordered" evidence="2">
    <location>
        <begin position="587"/>
        <end position="631"/>
    </location>
</feature>
<dbReference type="EMBL" id="MU005764">
    <property type="protein sequence ID" value="KAF2714309.1"/>
    <property type="molecule type" value="Genomic_DNA"/>
</dbReference>
<evidence type="ECO:0000256" key="1">
    <source>
        <dbReference type="SAM" id="Coils"/>
    </source>
</evidence>
<accession>A0A6G1KN95</accession>
<dbReference type="AlphaFoldDB" id="A0A6G1KN95"/>
<evidence type="ECO:0000313" key="3">
    <source>
        <dbReference type="EMBL" id="KAF2714309.1"/>
    </source>
</evidence>
<feature type="compositionally biased region" description="Basic and acidic residues" evidence="2">
    <location>
        <begin position="449"/>
        <end position="463"/>
    </location>
</feature>
<gene>
    <name evidence="3" type="ORF">K504DRAFT_456541</name>
</gene>
<feature type="compositionally biased region" description="Basic and acidic residues" evidence="2">
    <location>
        <begin position="346"/>
        <end position="357"/>
    </location>
</feature>
<dbReference type="Proteomes" id="UP000799428">
    <property type="component" value="Unassembled WGS sequence"/>
</dbReference>